<evidence type="ECO:0000259" key="12">
    <source>
        <dbReference type="PROSITE" id="PS50893"/>
    </source>
</evidence>
<reference evidence="14 15" key="1">
    <citation type="submission" date="2019-05" db="EMBL/GenBank/DDBJ databases">
        <title>We sequenced the genome of Paenibacillus hemerocallicola KCTC 33185 for further insight into its adaptation and study the phylogeny of Paenibacillus.</title>
        <authorList>
            <person name="Narsing Rao M.P."/>
        </authorList>
    </citation>
    <scope>NUCLEOTIDE SEQUENCE [LARGE SCALE GENOMIC DNA]</scope>
    <source>
        <strain evidence="14 15">KCTC 33185</strain>
    </source>
</reference>
<dbReference type="GO" id="GO:0034040">
    <property type="term" value="F:ATPase-coupled lipid transmembrane transporter activity"/>
    <property type="evidence" value="ECO:0007669"/>
    <property type="project" value="TreeGrafter"/>
</dbReference>
<dbReference type="AlphaFoldDB" id="A0A5C4TEE9"/>
<dbReference type="SUPFAM" id="SSF52540">
    <property type="entry name" value="P-loop containing nucleoside triphosphate hydrolases"/>
    <property type="match status" value="1"/>
</dbReference>
<evidence type="ECO:0000256" key="2">
    <source>
        <dbReference type="ARBA" id="ARBA00022448"/>
    </source>
</evidence>
<dbReference type="FunFam" id="3.40.50.300:FF:000221">
    <property type="entry name" value="Multidrug ABC transporter ATP-binding protein"/>
    <property type="match status" value="1"/>
</dbReference>
<evidence type="ECO:0000256" key="9">
    <source>
        <dbReference type="ARBA" id="ARBA00023159"/>
    </source>
</evidence>
<protein>
    <submittedName>
        <fullName evidence="14">ATP-binding cassette domain-containing protein</fullName>
    </submittedName>
</protein>
<evidence type="ECO:0000259" key="13">
    <source>
        <dbReference type="PROSITE" id="PS50929"/>
    </source>
</evidence>
<dbReference type="GO" id="GO:0005524">
    <property type="term" value="F:ATP binding"/>
    <property type="evidence" value="ECO:0007669"/>
    <property type="project" value="UniProtKB-KW"/>
</dbReference>
<feature type="domain" description="Cyclic nucleotide-binding" evidence="11">
    <location>
        <begin position="596"/>
        <end position="716"/>
    </location>
</feature>
<dbReference type="PROSITE" id="PS00889">
    <property type="entry name" value="CNMP_BINDING_2"/>
    <property type="match status" value="1"/>
</dbReference>
<dbReference type="PRINTS" id="PR00103">
    <property type="entry name" value="CAMPKINASE"/>
</dbReference>
<dbReference type="SUPFAM" id="SSF51206">
    <property type="entry name" value="cAMP-binding domain-like"/>
    <property type="match status" value="1"/>
</dbReference>
<dbReference type="OrthoDB" id="9804259at2"/>
<name>A0A5C4TEE9_9BACL</name>
<evidence type="ECO:0000256" key="1">
    <source>
        <dbReference type="ARBA" id="ARBA00004651"/>
    </source>
</evidence>
<dbReference type="PANTHER" id="PTHR24221">
    <property type="entry name" value="ATP-BINDING CASSETTE SUB-FAMILY B"/>
    <property type="match status" value="1"/>
</dbReference>
<dbReference type="InterPro" id="IPR039421">
    <property type="entry name" value="Type_1_exporter"/>
</dbReference>
<dbReference type="PROSITE" id="PS50929">
    <property type="entry name" value="ABC_TM1F"/>
    <property type="match status" value="1"/>
</dbReference>
<evidence type="ECO:0000256" key="7">
    <source>
        <dbReference type="ARBA" id="ARBA00022989"/>
    </source>
</evidence>
<evidence type="ECO:0000313" key="15">
    <source>
        <dbReference type="Proteomes" id="UP000307943"/>
    </source>
</evidence>
<accession>A0A5C4TEE9</accession>
<dbReference type="Pfam" id="PF00005">
    <property type="entry name" value="ABC_tran"/>
    <property type="match status" value="1"/>
</dbReference>
<dbReference type="Pfam" id="PF00664">
    <property type="entry name" value="ABC_membrane"/>
    <property type="match status" value="1"/>
</dbReference>
<dbReference type="PROSITE" id="PS50042">
    <property type="entry name" value="CNMP_BINDING_3"/>
    <property type="match status" value="1"/>
</dbReference>
<dbReference type="InterPro" id="IPR036640">
    <property type="entry name" value="ABC1_TM_sf"/>
</dbReference>
<feature type="transmembrane region" description="Helical" evidence="10">
    <location>
        <begin position="247"/>
        <end position="268"/>
    </location>
</feature>
<dbReference type="InterPro" id="IPR000595">
    <property type="entry name" value="cNMP-bd_dom"/>
</dbReference>
<gene>
    <name evidence="14" type="ORF">FE784_08345</name>
</gene>
<evidence type="ECO:0000256" key="5">
    <source>
        <dbReference type="ARBA" id="ARBA00022741"/>
    </source>
</evidence>
<dbReference type="InterPro" id="IPR003439">
    <property type="entry name" value="ABC_transporter-like_ATP-bd"/>
</dbReference>
<evidence type="ECO:0000259" key="11">
    <source>
        <dbReference type="PROSITE" id="PS50042"/>
    </source>
</evidence>
<dbReference type="PANTHER" id="PTHR24221:SF654">
    <property type="entry name" value="ATP-BINDING CASSETTE SUB-FAMILY B MEMBER 6"/>
    <property type="match status" value="1"/>
</dbReference>
<evidence type="ECO:0000256" key="4">
    <source>
        <dbReference type="ARBA" id="ARBA00022692"/>
    </source>
</evidence>
<keyword evidence="5" id="KW-0547">Nucleotide-binding</keyword>
<dbReference type="Gene3D" id="3.40.50.300">
    <property type="entry name" value="P-loop containing nucleotide triphosphate hydrolases"/>
    <property type="match status" value="1"/>
</dbReference>
<dbReference type="PROSITE" id="PS50893">
    <property type="entry name" value="ABC_TRANSPORTER_2"/>
    <property type="match status" value="1"/>
</dbReference>
<evidence type="ECO:0000313" key="14">
    <source>
        <dbReference type="EMBL" id="TNJ66870.1"/>
    </source>
</evidence>
<dbReference type="InterPro" id="IPR017871">
    <property type="entry name" value="ABC_transporter-like_CS"/>
</dbReference>
<evidence type="ECO:0000256" key="6">
    <source>
        <dbReference type="ARBA" id="ARBA00022840"/>
    </source>
</evidence>
<dbReference type="Proteomes" id="UP000307943">
    <property type="component" value="Unassembled WGS sequence"/>
</dbReference>
<keyword evidence="2" id="KW-0813">Transport</keyword>
<dbReference type="InterPro" id="IPR011527">
    <property type="entry name" value="ABC1_TM_dom"/>
</dbReference>
<dbReference type="PROSITE" id="PS00211">
    <property type="entry name" value="ABC_TRANSPORTER_1"/>
    <property type="match status" value="1"/>
</dbReference>
<evidence type="ECO:0000256" key="8">
    <source>
        <dbReference type="ARBA" id="ARBA00023136"/>
    </source>
</evidence>
<dbReference type="InterPro" id="IPR018490">
    <property type="entry name" value="cNMP-bd_dom_sf"/>
</dbReference>
<dbReference type="GO" id="GO:0005886">
    <property type="term" value="C:plasma membrane"/>
    <property type="evidence" value="ECO:0007669"/>
    <property type="project" value="UniProtKB-SubCell"/>
</dbReference>
<dbReference type="InterPro" id="IPR018488">
    <property type="entry name" value="cNMP-bd_CS"/>
</dbReference>
<organism evidence="14 15">
    <name type="scientific">Paenibacillus hemerocallicola</name>
    <dbReference type="NCBI Taxonomy" id="1172614"/>
    <lineage>
        <taxon>Bacteria</taxon>
        <taxon>Bacillati</taxon>
        <taxon>Bacillota</taxon>
        <taxon>Bacilli</taxon>
        <taxon>Bacillales</taxon>
        <taxon>Paenibacillaceae</taxon>
        <taxon>Paenibacillus</taxon>
    </lineage>
</organism>
<dbReference type="Gene3D" id="1.20.1560.10">
    <property type="entry name" value="ABC transporter type 1, transmembrane domain"/>
    <property type="match status" value="1"/>
</dbReference>
<dbReference type="CDD" id="cd07346">
    <property type="entry name" value="ABC_6TM_exporters"/>
    <property type="match status" value="1"/>
</dbReference>
<dbReference type="GO" id="GO:0140359">
    <property type="term" value="F:ABC-type transporter activity"/>
    <property type="evidence" value="ECO:0007669"/>
    <property type="project" value="InterPro"/>
</dbReference>
<feature type="transmembrane region" description="Helical" evidence="10">
    <location>
        <begin position="274"/>
        <end position="302"/>
    </location>
</feature>
<dbReference type="Gene3D" id="2.60.120.10">
    <property type="entry name" value="Jelly Rolls"/>
    <property type="match status" value="1"/>
</dbReference>
<dbReference type="InterPro" id="IPR003593">
    <property type="entry name" value="AAA+_ATPase"/>
</dbReference>
<keyword evidence="6 14" id="KW-0067">ATP-binding</keyword>
<dbReference type="CDD" id="cd00038">
    <property type="entry name" value="CAP_ED"/>
    <property type="match status" value="1"/>
</dbReference>
<feature type="domain" description="ABC transporter" evidence="12">
    <location>
        <begin position="337"/>
        <end position="571"/>
    </location>
</feature>
<sequence>MNLSFIRTMLRHFAPYKLLCGIFLFGIFVEAAYAVAAPLSLKYMVDEAFTPKDFTMFMIILGILLGGGFFNICAGVLGDFTLGKLSGEVIRRLRTELFDHLQLQSLPFYRRYRVGDLVTRFSADMASMERVIRFSSPLFLKEALSVLLGLFMLFSIEWKLTLAMLAGSMLMFVGPRMLQGRTEAANANYKEAQERFSNAIDETVKGHKTIKGLHQQNRIRERARKQISELFSFGLRLHLFNSLMERLPVTALLIMNGIMIGFGGYLIFQDEMTVGGFMAFFTLFLSVGQSGSNLAFLIPTLIESGVSFRRVAEIFESPPGVPEAENPIELSSGITSIRMDHVTFGYTEDADQLRDVSVRIAGGSYVAFVGPSGSGKSTALQLLSRFYDPKQGSVAIDDHDLRTVSEASLRRLSTLVTQDTFLFNATIRENLLLDGDQSAESDMVEAAKQANIHDAISGWPDGYDTWIHHEGGSLSGGERQRVSLARALLRKPELLLLDEVTAALDPATEADINRLIRRLRGDKTIVSVTHRLASVVDADAIYVFQDGQIAEYGTHRELLSKNGLYSGLWEKQHGFHLSQDGLHATVEVDRLAKLPFFEGIELPLLRDIATLFSTETCQEGDAIVREGEEGNKFYIIVRGKFEIMKQLAGEGEKRVAVLQDGDHFGEIALLKGIPRTATVRAAGPSVLLSVRREAFHRLTAEYPQMLATLERTLQKRI</sequence>
<evidence type="ECO:0000256" key="10">
    <source>
        <dbReference type="SAM" id="Phobius"/>
    </source>
</evidence>
<evidence type="ECO:0000256" key="3">
    <source>
        <dbReference type="ARBA" id="ARBA00022475"/>
    </source>
</evidence>
<dbReference type="SUPFAM" id="SSF90123">
    <property type="entry name" value="ABC transporter transmembrane region"/>
    <property type="match status" value="1"/>
</dbReference>
<feature type="transmembrane region" description="Helical" evidence="10">
    <location>
        <begin position="138"/>
        <end position="156"/>
    </location>
</feature>
<dbReference type="InterPro" id="IPR027417">
    <property type="entry name" value="P-loop_NTPase"/>
</dbReference>
<dbReference type="SMART" id="SM00100">
    <property type="entry name" value="cNMP"/>
    <property type="match status" value="1"/>
</dbReference>
<proteinExistence type="predicted"/>
<keyword evidence="3" id="KW-1003">Cell membrane</keyword>
<keyword evidence="15" id="KW-1185">Reference proteome</keyword>
<feature type="transmembrane region" description="Helical" evidence="10">
    <location>
        <begin position="58"/>
        <end position="82"/>
    </location>
</feature>
<keyword evidence="9" id="KW-0010">Activator</keyword>
<comment type="subcellular location">
    <subcellularLocation>
        <location evidence="1">Cell membrane</location>
        <topology evidence="1">Multi-pass membrane protein</topology>
    </subcellularLocation>
</comment>
<keyword evidence="8 10" id="KW-0472">Membrane</keyword>
<dbReference type="Pfam" id="PF00027">
    <property type="entry name" value="cNMP_binding"/>
    <property type="match status" value="1"/>
</dbReference>
<keyword evidence="4 10" id="KW-0812">Transmembrane</keyword>
<dbReference type="InterPro" id="IPR014710">
    <property type="entry name" value="RmlC-like_jellyroll"/>
</dbReference>
<dbReference type="EMBL" id="VDCQ01000008">
    <property type="protein sequence ID" value="TNJ66870.1"/>
    <property type="molecule type" value="Genomic_DNA"/>
</dbReference>
<dbReference type="SMART" id="SM00382">
    <property type="entry name" value="AAA"/>
    <property type="match status" value="1"/>
</dbReference>
<keyword evidence="7 10" id="KW-1133">Transmembrane helix</keyword>
<dbReference type="RefSeq" id="WP_139601673.1">
    <property type="nucleotide sequence ID" value="NZ_VDCQ01000008.1"/>
</dbReference>
<dbReference type="PROSITE" id="PS00888">
    <property type="entry name" value="CNMP_BINDING_1"/>
    <property type="match status" value="1"/>
</dbReference>
<comment type="caution">
    <text evidence="14">The sequence shown here is derived from an EMBL/GenBank/DDBJ whole genome shotgun (WGS) entry which is preliminary data.</text>
</comment>
<dbReference type="GO" id="GO:0016887">
    <property type="term" value="F:ATP hydrolysis activity"/>
    <property type="evidence" value="ECO:0007669"/>
    <property type="project" value="InterPro"/>
</dbReference>
<feature type="domain" description="ABC transmembrane type-1" evidence="13">
    <location>
        <begin position="22"/>
        <end position="303"/>
    </location>
</feature>